<keyword evidence="3" id="KW-0479">Metal-binding</keyword>
<evidence type="ECO:0000256" key="5">
    <source>
        <dbReference type="SAM" id="MobiDB-lite"/>
    </source>
</evidence>
<dbReference type="SUPFAM" id="SSF46458">
    <property type="entry name" value="Globin-like"/>
    <property type="match status" value="1"/>
</dbReference>
<keyword evidence="4" id="KW-0408">Iron</keyword>
<dbReference type="AlphaFoldDB" id="A0A382ACM4"/>
<evidence type="ECO:0000256" key="3">
    <source>
        <dbReference type="ARBA" id="ARBA00022723"/>
    </source>
</evidence>
<organism evidence="6">
    <name type="scientific">marine metagenome</name>
    <dbReference type="NCBI Taxonomy" id="408172"/>
    <lineage>
        <taxon>unclassified sequences</taxon>
        <taxon>metagenomes</taxon>
        <taxon>ecological metagenomes</taxon>
    </lineage>
</organism>
<proteinExistence type="predicted"/>
<gene>
    <name evidence="6" type="ORF">METZ01_LOCUS151875</name>
</gene>
<dbReference type="Gene3D" id="1.10.490.10">
    <property type="entry name" value="Globins"/>
    <property type="match status" value="1"/>
</dbReference>
<dbReference type="InterPro" id="IPR001486">
    <property type="entry name" value="Hemoglobin_trunc"/>
</dbReference>
<dbReference type="EMBL" id="UINC01024752">
    <property type="protein sequence ID" value="SVA99021.1"/>
    <property type="molecule type" value="Genomic_DNA"/>
</dbReference>
<evidence type="ECO:0000256" key="1">
    <source>
        <dbReference type="ARBA" id="ARBA00022448"/>
    </source>
</evidence>
<evidence type="ECO:0000256" key="2">
    <source>
        <dbReference type="ARBA" id="ARBA00022617"/>
    </source>
</evidence>
<dbReference type="CDD" id="cd00454">
    <property type="entry name" value="TrHb1_N"/>
    <property type="match status" value="1"/>
</dbReference>
<protein>
    <submittedName>
        <fullName evidence="6">Uncharacterized protein</fullName>
    </submittedName>
</protein>
<accession>A0A382ACM4</accession>
<dbReference type="GO" id="GO:0019825">
    <property type="term" value="F:oxygen binding"/>
    <property type="evidence" value="ECO:0007669"/>
    <property type="project" value="InterPro"/>
</dbReference>
<dbReference type="GO" id="GO:0046872">
    <property type="term" value="F:metal ion binding"/>
    <property type="evidence" value="ECO:0007669"/>
    <property type="project" value="UniProtKB-KW"/>
</dbReference>
<reference evidence="6" key="1">
    <citation type="submission" date="2018-05" db="EMBL/GenBank/DDBJ databases">
        <authorList>
            <person name="Lanie J.A."/>
            <person name="Ng W.-L."/>
            <person name="Kazmierczak K.M."/>
            <person name="Andrzejewski T.M."/>
            <person name="Davidsen T.M."/>
            <person name="Wayne K.J."/>
            <person name="Tettelin H."/>
            <person name="Glass J.I."/>
            <person name="Rusch D."/>
            <person name="Podicherti R."/>
            <person name="Tsui H.-C.T."/>
            <person name="Winkler M.E."/>
        </authorList>
    </citation>
    <scope>NUCLEOTIDE SEQUENCE</scope>
</reference>
<feature type="region of interest" description="Disordered" evidence="5">
    <location>
        <begin position="162"/>
        <end position="183"/>
    </location>
</feature>
<keyword evidence="1" id="KW-0813">Transport</keyword>
<keyword evidence="2" id="KW-0349">Heme</keyword>
<dbReference type="InterPro" id="IPR012292">
    <property type="entry name" value="Globin/Proto"/>
</dbReference>
<dbReference type="InterPro" id="IPR009050">
    <property type="entry name" value="Globin-like_sf"/>
</dbReference>
<evidence type="ECO:0000313" key="6">
    <source>
        <dbReference type="EMBL" id="SVA99021.1"/>
    </source>
</evidence>
<name>A0A382ACM4_9ZZZZ</name>
<dbReference type="GO" id="GO:0020037">
    <property type="term" value="F:heme binding"/>
    <property type="evidence" value="ECO:0007669"/>
    <property type="project" value="InterPro"/>
</dbReference>
<dbReference type="Pfam" id="PF01152">
    <property type="entry name" value="Bac_globin"/>
    <property type="match status" value="1"/>
</dbReference>
<evidence type="ECO:0000256" key="4">
    <source>
        <dbReference type="ARBA" id="ARBA00023004"/>
    </source>
</evidence>
<feature type="compositionally biased region" description="Low complexity" evidence="5">
    <location>
        <begin position="164"/>
        <end position="174"/>
    </location>
</feature>
<sequence>MKRFLALFAVCTALSIVMGPSVTFAQHDDPDMEWEDMDEMVEDEGEEGMESKVLYERWGGKVAIKGVVSEFTSLVLGDERVNMYFSETDKAAWRLQLVGQLSDASGGPMFMGKALRVMHKDMGLADEDLAIVTEHLSMAMDWFEFEQTEKDELLVKLKLKTSETSETLETSETSAPEAPGESN</sequence>